<dbReference type="RefSeq" id="WP_223203821.1">
    <property type="nucleotide sequence ID" value="NZ_CP159484.1"/>
</dbReference>
<reference evidence="1" key="1">
    <citation type="journal article" date="2017" name="BMC Genomics">
        <title>Comparative and functional genomics of the Lactococcus lactis taxon; insights into evolution and niche adaptation.</title>
        <authorList>
            <person name="Kelleher P."/>
            <person name="Bottacini F."/>
            <person name="Mahony J."/>
            <person name="Kilcawley K.N."/>
            <person name="van Sinderen D."/>
        </authorList>
    </citation>
    <scope>NUCLEOTIDE SEQUENCE [LARGE SCALE GENOMIC DNA]</scope>
    <source>
        <strain evidence="1">UC06</strain>
    </source>
</reference>
<accession>A0A1V0P0Q4</accession>
<dbReference type="Proteomes" id="UP000192095">
    <property type="component" value="Chromosome"/>
</dbReference>
<dbReference type="EMBL" id="CP015902">
    <property type="protein sequence ID" value="ARE20208.2"/>
    <property type="molecule type" value="Genomic_DNA"/>
</dbReference>
<proteinExistence type="predicted"/>
<gene>
    <name evidence="1" type="ORF">LLUC06_0661</name>
</gene>
<evidence type="ECO:0000313" key="1">
    <source>
        <dbReference type="EMBL" id="ARE20208.2"/>
    </source>
</evidence>
<organism evidence="1">
    <name type="scientific">Lactococcus lactis subsp. lactis</name>
    <name type="common">Streptococcus lactis</name>
    <dbReference type="NCBI Taxonomy" id="1360"/>
    <lineage>
        <taxon>Bacteria</taxon>
        <taxon>Bacillati</taxon>
        <taxon>Bacillota</taxon>
        <taxon>Bacilli</taxon>
        <taxon>Lactobacillales</taxon>
        <taxon>Streptococcaceae</taxon>
        <taxon>Lactococcus</taxon>
    </lineage>
</organism>
<name>A0A1V0P0Q4_LACLL</name>
<reference evidence="1" key="2">
    <citation type="submission" date="2023-07" db="EMBL/GenBank/DDBJ databases">
        <authorList>
            <person name="McDonnell B."/>
        </authorList>
    </citation>
    <scope>NUCLEOTIDE SEQUENCE</scope>
    <source>
        <strain evidence="1">UC06</strain>
    </source>
</reference>
<dbReference type="AlphaFoldDB" id="A0A1V0P0Q4"/>
<protein>
    <submittedName>
        <fullName evidence="1">Uncharacterized protein</fullName>
    </submittedName>
</protein>
<sequence>MSIENYKEKQYCRLWQEVKKDEDWSRTKKSLPLSELGKYSKNPLRQSFSELGAKLGTLEELVSETNQNRKQYALLFPAQEVKIPLCAYLLTRISPLI</sequence>